<sequence length="117" mass="12301">MIMCKLVKIFENDTFRVCVRSSKRLHTPDAPYPFPTTHNTSSANGHTISLFGDSYRWRTPHAHAPPAPLCAAMVDLAVAVEADPPNLAVARGGGDDESVESDSSSGESAESGDGSGG</sequence>
<evidence type="ECO:0000313" key="3">
    <source>
        <dbReference type="Proteomes" id="UP000807115"/>
    </source>
</evidence>
<feature type="compositionally biased region" description="Low complexity" evidence="1">
    <location>
        <begin position="101"/>
        <end position="117"/>
    </location>
</feature>
<evidence type="ECO:0000256" key="1">
    <source>
        <dbReference type="SAM" id="MobiDB-lite"/>
    </source>
</evidence>
<proteinExistence type="predicted"/>
<reference evidence="2" key="1">
    <citation type="journal article" date="2019" name="BMC Genomics">
        <title>A new reference genome for Sorghum bicolor reveals high levels of sequence similarity between sweet and grain genotypes: implications for the genetics of sugar metabolism.</title>
        <authorList>
            <person name="Cooper E.A."/>
            <person name="Brenton Z.W."/>
            <person name="Flinn B.S."/>
            <person name="Jenkins J."/>
            <person name="Shu S."/>
            <person name="Flowers D."/>
            <person name="Luo F."/>
            <person name="Wang Y."/>
            <person name="Xia P."/>
            <person name="Barry K."/>
            <person name="Daum C."/>
            <person name="Lipzen A."/>
            <person name="Yoshinaga Y."/>
            <person name="Schmutz J."/>
            <person name="Saski C."/>
            <person name="Vermerris W."/>
            <person name="Kresovich S."/>
        </authorList>
    </citation>
    <scope>NUCLEOTIDE SEQUENCE</scope>
</reference>
<organism evidence="2 3">
    <name type="scientific">Sorghum bicolor</name>
    <name type="common">Sorghum</name>
    <name type="synonym">Sorghum vulgare</name>
    <dbReference type="NCBI Taxonomy" id="4558"/>
    <lineage>
        <taxon>Eukaryota</taxon>
        <taxon>Viridiplantae</taxon>
        <taxon>Streptophyta</taxon>
        <taxon>Embryophyta</taxon>
        <taxon>Tracheophyta</taxon>
        <taxon>Spermatophyta</taxon>
        <taxon>Magnoliopsida</taxon>
        <taxon>Liliopsida</taxon>
        <taxon>Poales</taxon>
        <taxon>Poaceae</taxon>
        <taxon>PACMAD clade</taxon>
        <taxon>Panicoideae</taxon>
        <taxon>Andropogonodae</taxon>
        <taxon>Andropogoneae</taxon>
        <taxon>Sorghinae</taxon>
        <taxon>Sorghum</taxon>
    </lineage>
</organism>
<name>A0A921PZK4_SORBI</name>
<protein>
    <submittedName>
        <fullName evidence="2">Uncharacterized protein</fullName>
    </submittedName>
</protein>
<feature type="region of interest" description="Disordered" evidence="1">
    <location>
        <begin position="86"/>
        <end position="117"/>
    </location>
</feature>
<dbReference type="EMBL" id="CM027689">
    <property type="protein sequence ID" value="KAG0513063.1"/>
    <property type="molecule type" value="Genomic_DNA"/>
</dbReference>
<comment type="caution">
    <text evidence="2">The sequence shown here is derived from an EMBL/GenBank/DDBJ whole genome shotgun (WGS) entry which is preliminary data.</text>
</comment>
<dbReference type="AlphaFoldDB" id="A0A921PZK4"/>
<evidence type="ECO:0000313" key="2">
    <source>
        <dbReference type="EMBL" id="KAG0513063.1"/>
    </source>
</evidence>
<gene>
    <name evidence="2" type="ORF">BDA96_10G068700</name>
</gene>
<dbReference type="Proteomes" id="UP000807115">
    <property type="component" value="Chromosome 10"/>
</dbReference>
<accession>A0A921PZK4</accession>
<reference evidence="2" key="2">
    <citation type="submission" date="2020-10" db="EMBL/GenBank/DDBJ databases">
        <authorList>
            <person name="Cooper E.A."/>
            <person name="Brenton Z.W."/>
            <person name="Flinn B.S."/>
            <person name="Jenkins J."/>
            <person name="Shu S."/>
            <person name="Flowers D."/>
            <person name="Luo F."/>
            <person name="Wang Y."/>
            <person name="Xia P."/>
            <person name="Barry K."/>
            <person name="Daum C."/>
            <person name="Lipzen A."/>
            <person name="Yoshinaga Y."/>
            <person name="Schmutz J."/>
            <person name="Saski C."/>
            <person name="Vermerris W."/>
            <person name="Kresovich S."/>
        </authorList>
    </citation>
    <scope>NUCLEOTIDE SEQUENCE</scope>
</reference>